<evidence type="ECO:0000313" key="2">
    <source>
        <dbReference type="EMBL" id="MBB4895921.1"/>
    </source>
</evidence>
<dbReference type="AlphaFoldDB" id="A0A7W7LUD4"/>
<accession>A0A7W7LUD4</accession>
<organism evidence="2 3">
    <name type="scientific">Streptomyces olivoverticillatus</name>
    <dbReference type="NCBI Taxonomy" id="66427"/>
    <lineage>
        <taxon>Bacteria</taxon>
        <taxon>Bacillati</taxon>
        <taxon>Actinomycetota</taxon>
        <taxon>Actinomycetes</taxon>
        <taxon>Kitasatosporales</taxon>
        <taxon>Streptomycetaceae</taxon>
        <taxon>Streptomyces</taxon>
    </lineage>
</organism>
<proteinExistence type="predicted"/>
<comment type="caution">
    <text evidence="2">The sequence shown here is derived from an EMBL/GenBank/DDBJ whole genome shotgun (WGS) entry which is preliminary data.</text>
</comment>
<gene>
    <name evidence="2" type="ORF">FHS39_005003</name>
</gene>
<name>A0A7W7LUD4_9ACTN</name>
<evidence type="ECO:0000313" key="3">
    <source>
        <dbReference type="Proteomes" id="UP000556084"/>
    </source>
</evidence>
<dbReference type="EMBL" id="JACHJH010000011">
    <property type="protein sequence ID" value="MBB4895921.1"/>
    <property type="molecule type" value="Genomic_DNA"/>
</dbReference>
<feature type="domain" description="DUF4097" evidence="1">
    <location>
        <begin position="73"/>
        <end position="219"/>
    </location>
</feature>
<evidence type="ECO:0000259" key="1">
    <source>
        <dbReference type="Pfam" id="PF13349"/>
    </source>
</evidence>
<dbReference type="Gene3D" id="2.160.20.120">
    <property type="match status" value="1"/>
</dbReference>
<dbReference type="InterPro" id="IPR025164">
    <property type="entry name" value="Toastrack_DUF4097"/>
</dbReference>
<dbReference type="RefSeq" id="WP_184351716.1">
    <property type="nucleotide sequence ID" value="NZ_JACHJH010000011.1"/>
</dbReference>
<protein>
    <recommendedName>
        <fullName evidence="1">DUF4097 domain-containing protein</fullName>
    </recommendedName>
</protein>
<dbReference type="Pfam" id="PF13349">
    <property type="entry name" value="DUF4097"/>
    <property type="match status" value="1"/>
</dbReference>
<reference evidence="2 3" key="1">
    <citation type="submission" date="2020-08" db="EMBL/GenBank/DDBJ databases">
        <title>Genomic Encyclopedia of Type Strains, Phase III (KMG-III): the genomes of soil and plant-associated and newly described type strains.</title>
        <authorList>
            <person name="Whitman W."/>
        </authorList>
    </citation>
    <scope>NUCLEOTIDE SEQUENCE [LARGE SCALE GENOMIC DNA]</scope>
    <source>
        <strain evidence="2 3">CECT 3266</strain>
    </source>
</reference>
<keyword evidence="3" id="KW-1185">Reference proteome</keyword>
<sequence>MLPPDHPYSGSWQAEAGKSKLLDVRTEGMGVTLKAGDTSRVEVKATGGYDDNAPEISVAPSGEKVAVVGKCAGDCSVQLHITLPAALAAKVETGGPAISAADLTGRLDLHTTSGSIDVDHASGPLTLHSGNGAVTLSDSRSPDASVTTGNGAVDATFASAPAKVNITTHDGAVDLRVPHDAGYYIDAQSSGSTPDVKLPTDRNATHEITVKTHSGGLKVH</sequence>
<dbReference type="Proteomes" id="UP000556084">
    <property type="component" value="Unassembled WGS sequence"/>
</dbReference>